<dbReference type="SUPFAM" id="SSF52540">
    <property type="entry name" value="P-loop containing nucleoside triphosphate hydrolases"/>
    <property type="match status" value="4"/>
</dbReference>
<evidence type="ECO:0000256" key="12">
    <source>
        <dbReference type="ARBA" id="ARBA00023069"/>
    </source>
</evidence>
<feature type="coiled-coil region" evidence="18">
    <location>
        <begin position="3501"/>
        <end position="3549"/>
    </location>
</feature>
<keyword evidence="14" id="KW-0206">Cytoskeleton</keyword>
<evidence type="ECO:0000256" key="16">
    <source>
        <dbReference type="ARBA" id="ARBA00058146"/>
    </source>
</evidence>
<evidence type="ECO:0000256" key="8">
    <source>
        <dbReference type="ARBA" id="ARBA00022840"/>
    </source>
</evidence>
<dbReference type="Gene3D" id="1.20.920.20">
    <property type="match status" value="1"/>
</dbReference>
<dbReference type="Gene3D" id="1.10.472.130">
    <property type="match status" value="1"/>
</dbReference>
<feature type="domain" description="AAA+ ATPase" evidence="19">
    <location>
        <begin position="2332"/>
        <end position="2461"/>
    </location>
</feature>
<keyword evidence="9" id="KW-0282">Flagellum</keyword>
<dbReference type="Gene3D" id="1.20.920.30">
    <property type="match status" value="1"/>
</dbReference>
<dbReference type="InterPro" id="IPR042219">
    <property type="entry name" value="AAA_lid_11_sf"/>
</dbReference>
<dbReference type="FunFam" id="3.40.50.300:FF:000044">
    <property type="entry name" value="Dynein heavy chain 5, axonemal"/>
    <property type="match status" value="1"/>
</dbReference>
<dbReference type="InterPro" id="IPR013602">
    <property type="entry name" value="Dynein_heavy_linker"/>
</dbReference>
<dbReference type="InterPro" id="IPR027417">
    <property type="entry name" value="P-loop_NTPase"/>
</dbReference>
<dbReference type="Pfam" id="PF08393">
    <property type="entry name" value="DHC_N2"/>
    <property type="match status" value="1"/>
</dbReference>
<dbReference type="InterPro" id="IPR042228">
    <property type="entry name" value="Dynein_linker_3"/>
</dbReference>
<evidence type="ECO:0000256" key="13">
    <source>
        <dbReference type="ARBA" id="ARBA00023175"/>
    </source>
</evidence>
<dbReference type="FunFam" id="3.40.50.300:FF:000049">
    <property type="entry name" value="Dynein, axonemal, heavy chain 5"/>
    <property type="match status" value="1"/>
</dbReference>
<dbReference type="Gene3D" id="1.10.8.1220">
    <property type="match status" value="1"/>
</dbReference>
<evidence type="ECO:0000256" key="6">
    <source>
        <dbReference type="ARBA" id="ARBA00022737"/>
    </source>
</evidence>
<dbReference type="Gene3D" id="3.10.490.20">
    <property type="match status" value="1"/>
</dbReference>
<dbReference type="InterPro" id="IPR041466">
    <property type="entry name" value="Dynein_AAA5_ext"/>
</dbReference>
<dbReference type="GO" id="GO:0060294">
    <property type="term" value="P:cilium movement involved in cell motility"/>
    <property type="evidence" value="ECO:0007669"/>
    <property type="project" value="UniProtKB-ARBA"/>
</dbReference>
<dbReference type="Gene3D" id="1.20.1270.280">
    <property type="match status" value="1"/>
</dbReference>
<keyword evidence="11 18" id="KW-0175">Coiled coil</keyword>
<evidence type="ECO:0000259" key="19">
    <source>
        <dbReference type="SMART" id="SM00382"/>
    </source>
</evidence>
<dbReference type="Gene3D" id="1.20.58.1120">
    <property type="match status" value="1"/>
</dbReference>
<dbReference type="InterPro" id="IPR004273">
    <property type="entry name" value="Dynein_heavy_D6_P-loop"/>
</dbReference>
<dbReference type="PANTHER" id="PTHR46532:SF4">
    <property type="entry name" value="AAA+ ATPASE DOMAIN-CONTAINING PROTEIN"/>
    <property type="match status" value="1"/>
</dbReference>
<dbReference type="InterPro" id="IPR024743">
    <property type="entry name" value="Dynein_HC_stalk"/>
</dbReference>
<dbReference type="Pfam" id="PF17852">
    <property type="entry name" value="Dynein_AAA_lid"/>
    <property type="match status" value="1"/>
</dbReference>
<keyword evidence="8" id="KW-0067">ATP-binding</keyword>
<dbReference type="Gene3D" id="3.20.180.20">
    <property type="entry name" value="Dynein heavy chain, N-terminal domain 2"/>
    <property type="match status" value="1"/>
</dbReference>
<sequence>METGDKNALRLGKMFGVSRTIQKHTARRLSVTDHEREEHERKRTQLLKEYRQQRISSLGANQRYVIEIAADLLNTDMDEIIMGLVDDQAFVEILNGIFEDKGPRACMITYANQKGYPPDSGRYQEKLKYADVKRAVCLKSDFVKMKGAWVIIYRNNNNKTIENRTVSDEVAMFRWVTEEGNCLYVIKEFMKRVLTASLEVVTDFGVAEPEQKRKFFHILNMYNTFLQSSEAIVSTRVNFEVSHELFKGLLLVKFQIEASAKDVGRVRLVERYFAQWLRQIQGILVEGKQILRDPPDVGPLQMLVNWRRQLARYTSVMEFVSSRAFNNHKQCLILSRSSKLLKKWAEIDNQVTLVLNEAKDNVRYISSLQKFWDPLYRSAPDEIISSLPGLMVAIRNVSKTAHYFNTPSNVTGLFVKISNQITLTSRRYLTDSGRKLLWNLEPNSVIAKINKCNEIMEYYKSIYLQTVEDMTFANENPWVVSTVYIFTCLEKFQARLEKIRDIFNTEITYSVLDVITISGMEKFNAQIKGARSTIASKPYDPLDYRIEIFNKDYDVFVKEVEQAEVGMQQFVKQQIADVPIAESVILILQRFERLGLECLCLDRRYLEVAEMLEKEMFLLKDVYNEERGNPFIARNMPPVAGRITWIRSIFKKIDEPMKVLKYRQCVLAHKKAQRTVRYYNYMNGIICHYEMTYHKAWYDYCEEVRCLLNAPILLCHKEMAQYTVNLDPAIRQLIKETEWMWKLKLEVPNIASVVTYCKDRILDPAVQLKEIIRRYDQFRQSISAVFINIMRFRLQEIALLMKPALTSITWISENLEDFVQELDDKVDEVETFYRTVVNIEKIRIIREMENLTDFLYVYQPEEPITSEKYLDMSNKLRAELETIIERSSVCIERAVIDLVNMFVDLLDFGPLDSKGRRVYQLPVEKLNDNNWRVEGNYPIDKWDWIQFQKIYRTIYLVPEEALRALQMRNYEGIRYELNHLRNDCMDLFSYYNSKMILALVQCSKRSLDYVRHKILRTNWRTDPMKPILYTIMDIDLELGCAIDPSLELMQTHFHAAVQVCTEINYFVSTWGRQAKTLERRMRRVTTDENRYDRSYFRYVVDHKDIIRAITNLANGLLLYKHDVDEFLLETFNKFKYLWSEDREQIIQKFVDTNPLTVDIRDKFIYYDNITTDLEEMPTNKVIGPIEIRMEKAFAKYVEESKKWKVMLGQLLSAQYKKQLDEMVDFITEMEIILSKPINDLDDVRQAMNCLEKIRDNFITMDMNLSLIVDTYALFAQYNIFIPKDDYDKVDSLQLAFNKMLENAKKTSQRISDMEGPLLRELNEGIAQFVKEFEQFNIDFEANGPMVEGISAKEASDRVFLFQAQYNIFIPKDDYDKVDSLQLAFNKMLENAKKTSQRISDMEGPLLRELNEGIAQFVKEFEQFNIDFEANGPMVEGISAKEASDRVFLFQGQFDELWRKYEMYNSGEKLFGLPITDYPLLHQRKREFNYLNRLYSLYIQVLKTIADYYEMPWSEVDIEKISAELADFQVRCRKLPKGMQSWPAFIDLKNKIDDFNETCPLLELMTNKAMKERHWVRLNALLKTDFDPTSTKFTLGKLLEAPILKYKDDVEDICVGASKELDIEAKLKQVISDWSVVNLQLGTFKNRGELVLKGQETLDIIASLEDSLMVMNSLASNRYNAPFKKDIQLWLSKLVNTGEILEKWLMTQNLWIYLEAVFVGGDISKQLPLEAKRFTNIDKNYVKIMYRAREIPNAVECCTGDDTLATSLTWLLDQLETCQKSLTGYLESKRLLFPRFFFISDPVLLEILGQASDPTTIQPHLLSIFDAIATVDFQEKTNDVMIAMNSMNNEKVAFETPVTCSGSVEVWLGKLLKEMQDTMRTILASMAQSLNDPEFIFVEEFPAFCGQAGLLGVQLLWTRDSEYALRKCRTDRVIMKRTNAKFLNLLNYFIDLTVKDLTKLDRVRFETMVTIHVHQRDIFDDLCTMRIKSAGDFEWQKQARFYYHEDNDDITVGITDVNFIYQNEYLGVTERLAITPLTDRCYITLAQAIGMSMGGAPAGPAGTGKTETTKDMGRSLGKLVVVFNCSDQMDFRGLGRIYKGLAQSGSWGCFDEFNRIELPVLSVAAQQIYIVLTARKEKRTWFLFSDGDVVTLNPEFGLFITMNPGYAGRQELPENLKIMFRSVAMMVPDRAIIIRVKLASCGFKENLILSRKFFTLYKLCEEQLSKQVHYDFGLRNILSVLRTLGAQKRANPNDTEETIVMRVLRDMNVSKLIDEDEGLFISLIDDMFPGIKLTTASYKDLQRAIVKVADEMGYVNNPEWNLKVVQLYETSLVRHGLMLMGPTGSGKTSCTHAMLRCFTEMGQPHKEMRMNPKAITAPQMFGRLDVATNDWTDGIFSTLWRRSLKIPKHQNCWIVLDGPVDAVWIENLNSVLDDNKTLTLANGDRIKMADNSKLVFEPDNVDNASPATVSRVGMTFMSSSVLKWAVYMEAWVRRQPSAEAEIYRRCYAALYDDAHTFLQTKLMAKMRILEAIYIKQMLEIMDGILEEVSNRTERFLERMFLFALMWTLGAVLEINERDKFEEYLIKHPSKLKWPKRQPNETIFEYYVDDQGMWQHWNTRVEDFIYPEDSIPEFASILVPNVDNVRTGYLMHNIAKQRKQVLLIGEQGTAKTVMIKGYMAQYDPEQHLSKSFNFSSATTPNMYQRIIESYVEKRVGTTYGPPGQRSMTVFIDDINMPVINEWGDQITNEIVRQMIEQGGFYSLEKPGDFSTIMDIQLLAAMIHPGGGRNDIPNRLKRHLSIFNCTLPSNNSMDQIFNKIGQGYFCLARFNEEVVDIIPHLVPLTRIFWQNVKAKMLPTPANFHYVFNLRDLSRIWEGILKINAEECENMATVLKLWCHECTRVIADRFTEFKDKEWFEACMKRDALKNLPEELGESYPEEETYFVDFLRDAPDAAEDDEVEMSLEPPKIYEEIPSFDFVKQKVHFYMDQFNEYVRGFTMDLVFFRDALVHLMIVSRILSMPRGNALLVGVGGSGKQSLTRLASFIANYKFFQIVLTRAYNAGNLVEDLKYLYRTAGLEGRGITFIFTDNEIKDEGFLEYINNILSSGEIANLFAKDEMDEIYSEIIPIMKKIAPKRIPTQDNLYDFFLSRARYNLHIALCFSPIGEKFRARSLKFPGLISGCVIDWFQKWPEDARVAVSRHYLKDFAIVCAPEVKENVIDIMSWIHETVSEACVSYFERFRRTTFVTPKSLISFLQSYKTLYKDKQVNIITMSDRMSSGLDKLDEAGAAVSVLKKELVEMNKVIAIATEEAEEVLETVAQSTAAAEIVKVQVAEKKAQAGELVKVISADKEVAEAKLEKARPALEEAEAALRTIKAADIATVRKLGKPPYLITLIMDAVCILFRKRVKPIKADMEKNFLQSSWEESLKVMSDTSFLKKIVEYPTDIINAEMVDLLVPYFNYNLYTFEAAKVACGNVAGLLSWTIAMAKYFEVNKEVLPLKANLAIQTAKYQKAAADLQEAEDLFAAKERELAEVQQRFNEAIAKKDAVLAEAKKVQDKMDAATALISGLAGEKIRWTEQIAQFKNETDRLVGDTIILTAFLSYTGPFNQEYRIDLQYQWLKEVRERLIPLSANLNIIESLTDRTQIGEWNIQGLPSDELSVQNGIIATKAVRFPLLIDPQSQGKAWIKNKEKYNHLIVTTLTHKYFRNHVEDSVSLGLPMIIEDVGEELDPSLDNVLDRNLLKVGTSYKIKVGDKEVDYNAAFRCYITTKLPNPSYTPEVSARTSIIDFTVTMKGLEDQLLGRVILTERKELEEERQELVETVTNNMKKMKELEANLLHKLSTTKGSLLDDVTVIEVLNTSKNTAIEVKEKIEIAKITESKINLAREEYRPVATRGSVLYFLVCTMAMVNCMYQTSLVQFLERFDASMHLSAKTHITTKRIKRIISYLTFEIYRYKSRGLYEQHKFLFVLLMALNIDRQLDHVSYDEFQNFIKGGAALNLNDCPPVPFRWITDETWLNLVQLSKMNLFAHVLTKVSNNERGWFNWYKKECPENEIIPDGYNTLQPFHKLLLIRSWCVDRSIAQSRKYIANSLGDRFAEPVVLNFDELLSESKPITPLVCFLSMGSDPSSNIEALAKKNELKCYPISMGQGQEVHARKLVANCLQEGGWVLLQNCHLGLEYMNELCLQMLELEKAEAGSFNESFRVWITTEPHERFSITLLQMSIKFTNEPPAGIRAGLKRTYGNMSQDFLDYSQSPFYHPLVFAISFLHTVVQERRKFGPLGWNIPYEFNFADWYASCLFVQNHLDDLEPGKGISWTTVRYMLGEVQYGGRVTDDYDKRLLNTFARVWFHDNLFAPTFEFFKGYKIFSFKEQEAYLEAIEDMPLLDPPQVYGFHSNAEITYQTNTMRSILDTIISIQPKESSGGTGETREDRVARQTREMQSKMPPPYDLYEVRQRLILMGITSSMNIFLRQEIDRMQRIIILVRSTLKDLLLAIEGTIIMSEQLRDALDNIFNARVPAMWKRGSWLSSSLGFWFTELLERNQQFNTWCFSGRPVVFWMSGFFNPQGFLTAMKQEVARAHQGWALDQVTMHNDVLKVGVEECKKPPKEGVYVEGLFVDGAGWDRKLSRLIEATNKVLYVMLPVVHIYAINSVAPKNPKLYTCPVYKKINRTDLNYITPLWLQSQKPPDHWILRGVALLCDIK</sequence>
<dbReference type="GO" id="GO:0005524">
    <property type="term" value="F:ATP binding"/>
    <property type="evidence" value="ECO:0007669"/>
    <property type="project" value="UniProtKB-KW"/>
</dbReference>
<dbReference type="SMART" id="SM00382">
    <property type="entry name" value="AAA"/>
    <property type="match status" value="3"/>
</dbReference>
<dbReference type="Pfam" id="PF18199">
    <property type="entry name" value="Dynein_C"/>
    <property type="match status" value="1"/>
</dbReference>
<comment type="similarity">
    <text evidence="3">Belongs to the dynein heavy chain family.</text>
</comment>
<feature type="domain" description="AAA+ ATPase" evidence="19">
    <location>
        <begin position="2655"/>
        <end position="2803"/>
    </location>
</feature>
<dbReference type="Gene3D" id="1.10.8.710">
    <property type="match status" value="1"/>
</dbReference>
<dbReference type="InterPro" id="IPR026983">
    <property type="entry name" value="DHC"/>
</dbReference>
<evidence type="ECO:0000256" key="11">
    <source>
        <dbReference type="ARBA" id="ARBA00023054"/>
    </source>
</evidence>
<evidence type="ECO:0000256" key="4">
    <source>
        <dbReference type="ARBA" id="ARBA00022490"/>
    </source>
</evidence>
<dbReference type="FunFam" id="1.20.140.100:FF:000003">
    <property type="entry name" value="Dynein, axonemal, heavy chain 5"/>
    <property type="match status" value="1"/>
</dbReference>
<dbReference type="Gene3D" id="6.10.140.1060">
    <property type="match status" value="1"/>
</dbReference>
<evidence type="ECO:0000256" key="14">
    <source>
        <dbReference type="ARBA" id="ARBA00023212"/>
    </source>
</evidence>
<dbReference type="FunFam" id="3.10.490.20:FF:000003">
    <property type="entry name" value="Dynein heavy chain 5, axonemal"/>
    <property type="match status" value="1"/>
</dbReference>
<dbReference type="GO" id="GO:0097729">
    <property type="term" value="C:9+2 motile cilium"/>
    <property type="evidence" value="ECO:0007669"/>
    <property type="project" value="UniProtKB-ARBA"/>
</dbReference>
<dbReference type="Pfam" id="PF08385">
    <property type="entry name" value="DHC_N1"/>
    <property type="match status" value="1"/>
</dbReference>
<comment type="subcellular location">
    <subcellularLocation>
        <location evidence="1">Cell projection</location>
        <location evidence="1">Cilium</location>
        <location evidence="1">Flagellum</location>
    </subcellularLocation>
    <subcellularLocation>
        <location evidence="2">Cytoplasm</location>
        <location evidence="2">Cytoskeleton</location>
        <location evidence="2">Cilium axoneme</location>
    </subcellularLocation>
</comment>
<evidence type="ECO:0000256" key="17">
    <source>
        <dbReference type="ARBA" id="ARBA00065818"/>
    </source>
</evidence>
<keyword evidence="12" id="KW-0969">Cilium</keyword>
<dbReference type="FunFam" id="1.20.920.20:FF:000001">
    <property type="entry name" value="dynein heavy chain 2, axonemal"/>
    <property type="match status" value="1"/>
</dbReference>
<evidence type="ECO:0000256" key="7">
    <source>
        <dbReference type="ARBA" id="ARBA00022741"/>
    </source>
</evidence>
<dbReference type="InterPro" id="IPR041658">
    <property type="entry name" value="AAA_lid_11"/>
</dbReference>
<dbReference type="Pfam" id="PF12781">
    <property type="entry name" value="AAA_9"/>
    <property type="match status" value="1"/>
</dbReference>
<dbReference type="Gene3D" id="1.10.8.720">
    <property type="entry name" value="Region D6 of dynein motor"/>
    <property type="match status" value="1"/>
</dbReference>
<dbReference type="InterPro" id="IPR024317">
    <property type="entry name" value="Dynein_heavy_chain_D4_dom"/>
</dbReference>
<dbReference type="FunFam" id="3.40.50.300:FF:001386">
    <property type="entry name" value="Dynein heavy chain, putative"/>
    <property type="match status" value="1"/>
</dbReference>
<keyword evidence="4" id="KW-0963">Cytoplasm</keyword>
<dbReference type="Gene3D" id="1.20.140.100">
    <property type="entry name" value="Dynein heavy chain, N-terminal domain 2"/>
    <property type="match status" value="1"/>
</dbReference>
<dbReference type="Gene3D" id="3.40.50.300">
    <property type="entry name" value="P-loop containing nucleotide triphosphate hydrolases"/>
    <property type="match status" value="5"/>
</dbReference>
<dbReference type="GO" id="GO:0036156">
    <property type="term" value="C:inner dynein arm"/>
    <property type="evidence" value="ECO:0007669"/>
    <property type="project" value="UniProtKB-ARBA"/>
</dbReference>
<dbReference type="InterPro" id="IPR013594">
    <property type="entry name" value="Dynein_heavy_tail"/>
</dbReference>
<dbReference type="GO" id="GO:0051959">
    <property type="term" value="F:dynein light intermediate chain binding"/>
    <property type="evidence" value="ECO:0007669"/>
    <property type="project" value="InterPro"/>
</dbReference>
<dbReference type="InterPro" id="IPR003593">
    <property type="entry name" value="AAA+_ATPase"/>
</dbReference>
<protein>
    <submittedName>
        <fullName evidence="20">Dynein heavy chain 5, axonemal</fullName>
    </submittedName>
</protein>
<dbReference type="InterPro" id="IPR042222">
    <property type="entry name" value="Dynein_2_N"/>
</dbReference>
<dbReference type="FunFam" id="1.20.1270.280:FF:000002">
    <property type="entry name" value="Dynein heavy chain 5, axonemal"/>
    <property type="match status" value="1"/>
</dbReference>
<accession>A0A0A1XAV8</accession>
<dbReference type="InterPro" id="IPR041589">
    <property type="entry name" value="DNAH3_AAA_lid_1"/>
</dbReference>
<reference evidence="20" key="1">
    <citation type="submission" date="2014-11" db="EMBL/GenBank/DDBJ databases">
        <authorList>
            <person name="Geib S."/>
        </authorList>
    </citation>
    <scope>NUCLEOTIDE SEQUENCE</scope>
</reference>
<keyword evidence="15" id="KW-0966">Cell projection</keyword>
<feature type="domain" description="AAA+ ATPase" evidence="19">
    <location>
        <begin position="2053"/>
        <end position="2189"/>
    </location>
</feature>
<dbReference type="InterPro" id="IPR035706">
    <property type="entry name" value="AAA_9"/>
</dbReference>
<dbReference type="PANTHER" id="PTHR46532">
    <property type="entry name" value="MALE FERTILITY FACTOR KL5"/>
    <property type="match status" value="1"/>
</dbReference>
<gene>
    <name evidence="20" type="primary">Dnah5_1</name>
    <name evidence="20" type="ORF">g.51202</name>
</gene>
<evidence type="ECO:0000256" key="15">
    <source>
        <dbReference type="ARBA" id="ARBA00023273"/>
    </source>
</evidence>
<keyword evidence="10" id="KW-0243">Dynein</keyword>
<dbReference type="FunFam" id="3.20.180.20:FF:000001">
    <property type="entry name" value="Dynein axonemal heavy chain 5"/>
    <property type="match status" value="1"/>
</dbReference>
<feature type="coiled-coil region" evidence="18">
    <location>
        <begin position="3807"/>
        <end position="3834"/>
    </location>
</feature>
<dbReference type="InterPro" id="IPR041228">
    <property type="entry name" value="Dynein_C"/>
</dbReference>
<proteinExistence type="inferred from homology"/>
<evidence type="ECO:0000256" key="1">
    <source>
        <dbReference type="ARBA" id="ARBA00004230"/>
    </source>
</evidence>
<dbReference type="FunFam" id="3.40.50.300:FF:001221">
    <property type="entry name" value="Axonemal dynein heavy chain 8"/>
    <property type="match status" value="1"/>
</dbReference>
<dbReference type="FunFam" id="1.10.8.1220:FF:000001">
    <property type="entry name" value="Dynein axonemal heavy chain 5"/>
    <property type="match status" value="1"/>
</dbReference>
<dbReference type="Pfam" id="PF12775">
    <property type="entry name" value="AAA_7"/>
    <property type="match status" value="1"/>
</dbReference>
<dbReference type="Pfam" id="PF12780">
    <property type="entry name" value="AAA_8"/>
    <property type="match status" value="1"/>
</dbReference>
<dbReference type="GO" id="GO:0008017">
    <property type="term" value="F:microtubule binding"/>
    <property type="evidence" value="ECO:0007669"/>
    <property type="project" value="UniProtKB-ARBA"/>
</dbReference>
<dbReference type="InterPro" id="IPR043160">
    <property type="entry name" value="Dynein_C_barrel"/>
</dbReference>
<evidence type="ECO:0000313" key="20">
    <source>
        <dbReference type="EMBL" id="JAD07855.1"/>
    </source>
</evidence>
<name>A0A0A1XAV8_ZEUCU</name>
<dbReference type="FunFam" id="1.20.920.30:FF:000004">
    <property type="entry name" value="Dynein axonemal heavy chain 5"/>
    <property type="match status" value="1"/>
</dbReference>
<dbReference type="InterPro" id="IPR043157">
    <property type="entry name" value="Dynein_AAA1S"/>
</dbReference>
<dbReference type="FunFam" id="1.20.58.1120:FF:000004">
    <property type="entry name" value="Dynein axonemal heavy chain 5"/>
    <property type="match status" value="1"/>
</dbReference>
<evidence type="ECO:0000256" key="3">
    <source>
        <dbReference type="ARBA" id="ARBA00008887"/>
    </source>
</evidence>
<dbReference type="FunFam" id="3.40.50.300:FF:000320">
    <property type="entry name" value="Dynein, axonemal, heavy chain 5"/>
    <property type="match status" value="1"/>
</dbReference>
<dbReference type="FunFam" id="3.40.50.300:FF:002141">
    <property type="entry name" value="Dynein heavy chain"/>
    <property type="match status" value="1"/>
</dbReference>
<dbReference type="FunFam" id="1.10.287.2620:FF:000002">
    <property type="entry name" value="Dynein heavy chain 2, axonemal"/>
    <property type="match status" value="1"/>
</dbReference>
<evidence type="ECO:0000256" key="10">
    <source>
        <dbReference type="ARBA" id="ARBA00023017"/>
    </source>
</evidence>
<dbReference type="Pfam" id="PF12777">
    <property type="entry name" value="MT"/>
    <property type="match status" value="1"/>
</dbReference>
<dbReference type="GO" id="GO:0036159">
    <property type="term" value="P:inner dynein arm assembly"/>
    <property type="evidence" value="ECO:0007669"/>
    <property type="project" value="UniProtKB-ARBA"/>
</dbReference>
<dbReference type="InterPro" id="IPR035699">
    <property type="entry name" value="AAA_6"/>
</dbReference>
<evidence type="ECO:0000256" key="9">
    <source>
        <dbReference type="ARBA" id="ARBA00022846"/>
    </source>
</evidence>
<dbReference type="Pfam" id="PF12774">
    <property type="entry name" value="AAA_6"/>
    <property type="match status" value="1"/>
</dbReference>
<evidence type="ECO:0000256" key="18">
    <source>
        <dbReference type="SAM" id="Coils"/>
    </source>
</evidence>
<dbReference type="GO" id="GO:0045505">
    <property type="term" value="F:dynein intermediate chain binding"/>
    <property type="evidence" value="ECO:0007669"/>
    <property type="project" value="InterPro"/>
</dbReference>
<keyword evidence="7" id="KW-0547">Nucleotide-binding</keyword>
<dbReference type="Pfam" id="PF18198">
    <property type="entry name" value="AAA_lid_11"/>
    <property type="match status" value="1"/>
</dbReference>
<dbReference type="EMBL" id="GBXI01006437">
    <property type="protein sequence ID" value="JAD07855.1"/>
    <property type="molecule type" value="Transcribed_RNA"/>
</dbReference>
<dbReference type="Pfam" id="PF03028">
    <property type="entry name" value="Dynein_heavy"/>
    <property type="match status" value="1"/>
</dbReference>
<dbReference type="Gene3D" id="1.10.287.2620">
    <property type="match status" value="1"/>
</dbReference>
<dbReference type="GO" id="GO:0008569">
    <property type="term" value="F:minus-end-directed microtubule motor activity"/>
    <property type="evidence" value="ECO:0007669"/>
    <property type="project" value="InterPro"/>
</dbReference>
<evidence type="ECO:0000256" key="2">
    <source>
        <dbReference type="ARBA" id="ARBA00004430"/>
    </source>
</evidence>
<dbReference type="Pfam" id="PF17857">
    <property type="entry name" value="AAA_lid_1"/>
    <property type="match status" value="1"/>
</dbReference>
<comment type="function">
    <text evidence="16">Force generating protein of eukaryotic cilia and flagella. Produces force towards the minus ends of microtubules. Dynein has ATPase activity; the force-producing power stroke is thought to occur on release of ADP.</text>
</comment>
<dbReference type="FunFam" id="1.10.8.710:FF:000003">
    <property type="entry name" value="Dynein axonemal heavy chain 5"/>
    <property type="match status" value="1"/>
</dbReference>
<keyword evidence="13" id="KW-0505">Motor protein</keyword>
<keyword evidence="5" id="KW-0493">Microtubule</keyword>
<keyword evidence="6" id="KW-0677">Repeat</keyword>
<organism evidence="20">
    <name type="scientific">Zeugodacus cucurbitae</name>
    <name type="common">Melon fruit fly</name>
    <name type="synonym">Bactrocera cucurbitae</name>
    <dbReference type="NCBI Taxonomy" id="28588"/>
    <lineage>
        <taxon>Eukaryota</taxon>
        <taxon>Metazoa</taxon>
        <taxon>Ecdysozoa</taxon>
        <taxon>Arthropoda</taxon>
        <taxon>Hexapoda</taxon>
        <taxon>Insecta</taxon>
        <taxon>Pterygota</taxon>
        <taxon>Neoptera</taxon>
        <taxon>Endopterygota</taxon>
        <taxon>Diptera</taxon>
        <taxon>Brachycera</taxon>
        <taxon>Muscomorpha</taxon>
        <taxon>Tephritoidea</taxon>
        <taxon>Tephritidae</taxon>
        <taxon>Zeugodacus</taxon>
        <taxon>Zeugodacus</taxon>
    </lineage>
</organism>
<dbReference type="FunFam" id="1.10.8.720:FF:000004">
    <property type="entry name" value="Dynein heavy chain 5, axonemal"/>
    <property type="match status" value="1"/>
</dbReference>
<reference evidence="20" key="2">
    <citation type="journal article" date="2015" name="Gigascience">
        <title>Reconstructing a comprehensive transcriptome assembly of a white-pupal translocated strain of the pest fruit fly Bactrocera cucurbitae.</title>
        <authorList>
            <person name="Sim S.B."/>
            <person name="Calla B."/>
            <person name="Hall B."/>
            <person name="DeRego T."/>
            <person name="Geib S.M."/>
        </authorList>
    </citation>
    <scope>NUCLEOTIDE SEQUENCE</scope>
</reference>
<comment type="subunit">
    <text evidence="17">Consists of at least 3 heavy chains (alpha, beta and gamma), 2 intermediate chains and 8 light chains.</text>
</comment>
<evidence type="ECO:0000256" key="5">
    <source>
        <dbReference type="ARBA" id="ARBA00022701"/>
    </source>
</evidence>
<dbReference type="GO" id="GO:0005874">
    <property type="term" value="C:microtubule"/>
    <property type="evidence" value="ECO:0007669"/>
    <property type="project" value="UniProtKB-KW"/>
</dbReference>